<feature type="signal peptide" evidence="1">
    <location>
        <begin position="1"/>
        <end position="19"/>
    </location>
</feature>
<accession>F4L5R2</accession>
<dbReference type="AlphaFoldDB" id="F4L5R2"/>
<sequence>MLFPAAFFVRKNYALFSSAAPSSAIVPNPANTAIELSFFLTVRLRLRLGFGGSVVGSVKVTRLPTVDVPQVHPTVAGEPVLAIGASTFVCSTEHATTGTPGANARISPTFDFFDRFTLELICDRKVPIIFIKKI</sequence>
<dbReference type="STRING" id="760192.Halhy_4049"/>
<reference key="2">
    <citation type="submission" date="2011-04" db="EMBL/GenBank/DDBJ databases">
        <title>Complete sequence of chromosome of Haliscomenobacter hydrossis DSM 1100.</title>
        <authorList>
            <consortium name="US DOE Joint Genome Institute (JGI-PGF)"/>
            <person name="Lucas S."/>
            <person name="Han J."/>
            <person name="Lapidus A."/>
            <person name="Bruce D."/>
            <person name="Goodwin L."/>
            <person name="Pitluck S."/>
            <person name="Peters L."/>
            <person name="Kyrpides N."/>
            <person name="Mavromatis K."/>
            <person name="Ivanova N."/>
            <person name="Ovchinnikova G."/>
            <person name="Pagani I."/>
            <person name="Daligault H."/>
            <person name="Detter J.C."/>
            <person name="Han C."/>
            <person name="Land M."/>
            <person name="Hauser L."/>
            <person name="Markowitz V."/>
            <person name="Cheng J.-F."/>
            <person name="Hugenholtz P."/>
            <person name="Woyke T."/>
            <person name="Wu D."/>
            <person name="Verbarg S."/>
            <person name="Frueling A."/>
            <person name="Brambilla E."/>
            <person name="Klenk H.-P."/>
            <person name="Eisen J.A."/>
        </authorList>
    </citation>
    <scope>NUCLEOTIDE SEQUENCE</scope>
    <source>
        <strain>DSM 1100</strain>
    </source>
</reference>
<protein>
    <submittedName>
        <fullName evidence="2">Uncharacterized protein</fullName>
    </submittedName>
</protein>
<dbReference type="KEGG" id="hhy:Halhy_4049"/>
<name>F4L5R2_HALH1</name>
<keyword evidence="1" id="KW-0732">Signal</keyword>
<evidence type="ECO:0000313" key="3">
    <source>
        <dbReference type="Proteomes" id="UP000008461"/>
    </source>
</evidence>
<feature type="chain" id="PRO_5003310734" evidence="1">
    <location>
        <begin position="20"/>
        <end position="134"/>
    </location>
</feature>
<dbReference type="HOGENOM" id="CLU_1893272_0_0_10"/>
<organism evidence="2 3">
    <name type="scientific">Haliscomenobacter hydrossis (strain ATCC 27775 / DSM 1100 / LMG 10767 / O)</name>
    <dbReference type="NCBI Taxonomy" id="760192"/>
    <lineage>
        <taxon>Bacteria</taxon>
        <taxon>Pseudomonadati</taxon>
        <taxon>Bacteroidota</taxon>
        <taxon>Saprospiria</taxon>
        <taxon>Saprospirales</taxon>
        <taxon>Haliscomenobacteraceae</taxon>
        <taxon>Haliscomenobacter</taxon>
    </lineage>
</organism>
<dbReference type="RefSeq" id="WP_013766435.1">
    <property type="nucleotide sequence ID" value="NC_015510.1"/>
</dbReference>
<reference evidence="2 3" key="1">
    <citation type="journal article" date="2011" name="Stand. Genomic Sci.">
        <title>Complete genome sequence of Haliscomenobacter hydrossis type strain (O).</title>
        <authorList>
            <consortium name="US DOE Joint Genome Institute (JGI-PGF)"/>
            <person name="Daligault H."/>
            <person name="Lapidus A."/>
            <person name="Zeytun A."/>
            <person name="Nolan M."/>
            <person name="Lucas S."/>
            <person name="Del Rio T.G."/>
            <person name="Tice H."/>
            <person name="Cheng J.F."/>
            <person name="Tapia R."/>
            <person name="Han C."/>
            <person name="Goodwin L."/>
            <person name="Pitluck S."/>
            <person name="Liolios K."/>
            <person name="Pagani I."/>
            <person name="Ivanova N."/>
            <person name="Huntemann M."/>
            <person name="Mavromatis K."/>
            <person name="Mikhailova N."/>
            <person name="Pati A."/>
            <person name="Chen A."/>
            <person name="Palaniappan K."/>
            <person name="Land M."/>
            <person name="Hauser L."/>
            <person name="Brambilla E.M."/>
            <person name="Rohde M."/>
            <person name="Verbarg S."/>
            <person name="Goker M."/>
            <person name="Bristow J."/>
            <person name="Eisen J.A."/>
            <person name="Markowitz V."/>
            <person name="Hugenholtz P."/>
            <person name="Kyrpides N.C."/>
            <person name="Klenk H.P."/>
            <person name="Woyke T."/>
        </authorList>
    </citation>
    <scope>NUCLEOTIDE SEQUENCE [LARGE SCALE GENOMIC DNA]</scope>
    <source>
        <strain evidence="3">ATCC 27775 / DSM 1100 / LMG 10767 / O</strain>
    </source>
</reference>
<keyword evidence="3" id="KW-1185">Reference proteome</keyword>
<dbReference type="EMBL" id="CP002691">
    <property type="protein sequence ID" value="AEE51897.1"/>
    <property type="molecule type" value="Genomic_DNA"/>
</dbReference>
<dbReference type="Proteomes" id="UP000008461">
    <property type="component" value="Chromosome"/>
</dbReference>
<evidence type="ECO:0000313" key="2">
    <source>
        <dbReference type="EMBL" id="AEE51897.1"/>
    </source>
</evidence>
<evidence type="ECO:0000256" key="1">
    <source>
        <dbReference type="SAM" id="SignalP"/>
    </source>
</evidence>
<gene>
    <name evidence="2" type="ordered locus">Halhy_4049</name>
</gene>
<proteinExistence type="predicted"/>